<dbReference type="Proteomes" id="UP000297910">
    <property type="component" value="Unassembled WGS sequence"/>
</dbReference>
<dbReference type="EMBL" id="PQXI01000526">
    <property type="protein sequence ID" value="TGO15963.1"/>
    <property type="molecule type" value="Genomic_DNA"/>
</dbReference>
<dbReference type="AlphaFoldDB" id="A0A4Z1EZV9"/>
<reference evidence="2 3" key="1">
    <citation type="submission" date="2017-12" db="EMBL/GenBank/DDBJ databases">
        <title>Comparative genomics of Botrytis spp.</title>
        <authorList>
            <person name="Valero-Jimenez C.A."/>
            <person name="Tapia P."/>
            <person name="Veloso J."/>
            <person name="Silva-Moreno E."/>
            <person name="Staats M."/>
            <person name="Valdes J.H."/>
            <person name="Van Kan J.A.L."/>
        </authorList>
    </citation>
    <scope>NUCLEOTIDE SEQUENCE [LARGE SCALE GENOMIC DNA]</scope>
    <source>
        <strain evidence="2 3">Bp0003</strain>
    </source>
</reference>
<name>A0A4Z1EZV9_9HELO</name>
<sequence length="211" mass="23973">MSAADQDLSEITLNQSVSSRNNANSTPFDVTNLTSMEGWVSFPYGIHGNAADALQARTELLGRAIETIASKQDEILRLLREDTATKKRASPGEGKRHQNNRSTKRFKSDGKTSDILGFNKKELENIIKFTGKFIANGGKMLSRRTSTSNKGSLLWFKFVEKHLKKNEKFDSFKDDEKEDLYLEIGKLIKYEKTKGERQDNGEEEEEEEENE</sequence>
<evidence type="ECO:0000256" key="1">
    <source>
        <dbReference type="SAM" id="MobiDB-lite"/>
    </source>
</evidence>
<gene>
    <name evidence="2" type="ORF">BPAE_0528g00040</name>
</gene>
<comment type="caution">
    <text evidence="2">The sequence shown here is derived from an EMBL/GenBank/DDBJ whole genome shotgun (WGS) entry which is preliminary data.</text>
</comment>
<keyword evidence="3" id="KW-1185">Reference proteome</keyword>
<organism evidence="2 3">
    <name type="scientific">Botrytis paeoniae</name>
    <dbReference type="NCBI Taxonomy" id="278948"/>
    <lineage>
        <taxon>Eukaryota</taxon>
        <taxon>Fungi</taxon>
        <taxon>Dikarya</taxon>
        <taxon>Ascomycota</taxon>
        <taxon>Pezizomycotina</taxon>
        <taxon>Leotiomycetes</taxon>
        <taxon>Helotiales</taxon>
        <taxon>Sclerotiniaceae</taxon>
        <taxon>Botrytis</taxon>
    </lineage>
</organism>
<feature type="region of interest" description="Disordered" evidence="1">
    <location>
        <begin position="192"/>
        <end position="211"/>
    </location>
</feature>
<feature type="region of interest" description="Disordered" evidence="1">
    <location>
        <begin position="82"/>
        <end position="109"/>
    </location>
</feature>
<evidence type="ECO:0000313" key="2">
    <source>
        <dbReference type="EMBL" id="TGO15963.1"/>
    </source>
</evidence>
<proteinExistence type="predicted"/>
<feature type="compositionally biased region" description="Acidic residues" evidence="1">
    <location>
        <begin position="201"/>
        <end position="211"/>
    </location>
</feature>
<protein>
    <submittedName>
        <fullName evidence="2">Uncharacterized protein</fullName>
    </submittedName>
</protein>
<accession>A0A4Z1EZV9</accession>
<evidence type="ECO:0000313" key="3">
    <source>
        <dbReference type="Proteomes" id="UP000297910"/>
    </source>
</evidence>